<dbReference type="InterPro" id="IPR004136">
    <property type="entry name" value="NMO"/>
</dbReference>
<gene>
    <name evidence="4" type="ORF">FM101_00585</name>
</gene>
<dbReference type="PANTHER" id="PTHR32332:SF31">
    <property type="entry name" value="2-NITROPROPANE DIOXYGENASE FAMILY, PUTATIVE (AFU_ORTHOLOGUE AFUA_2G09850)-RELATED"/>
    <property type="match status" value="1"/>
</dbReference>
<keyword evidence="1" id="KW-0285">Flavoprotein</keyword>
<dbReference type="AlphaFoldDB" id="A0A1R4ESU2"/>
<dbReference type="InterPro" id="IPR001295">
    <property type="entry name" value="Dihydroorotate_DH_CS"/>
</dbReference>
<dbReference type="GO" id="GO:0051213">
    <property type="term" value="F:dioxygenase activity"/>
    <property type="evidence" value="ECO:0007669"/>
    <property type="project" value="UniProtKB-KW"/>
</dbReference>
<dbReference type="InterPro" id="IPR013785">
    <property type="entry name" value="Aldolase_TIM"/>
</dbReference>
<reference evidence="4 5" key="1">
    <citation type="submission" date="2017-02" db="EMBL/GenBank/DDBJ databases">
        <authorList>
            <person name="Peterson S.W."/>
        </authorList>
    </citation>
    <scope>NUCLEOTIDE SEQUENCE [LARGE SCALE GENOMIC DNA]</scope>
    <source>
        <strain evidence="4 5">B Ar 00.02</strain>
    </source>
</reference>
<dbReference type="SUPFAM" id="SSF51412">
    <property type="entry name" value="Inosine monophosphate dehydrogenase (IMPDH)"/>
    <property type="match status" value="1"/>
</dbReference>
<evidence type="ECO:0000256" key="3">
    <source>
        <dbReference type="ARBA" id="ARBA00023002"/>
    </source>
</evidence>
<dbReference type="GO" id="GO:0016627">
    <property type="term" value="F:oxidoreductase activity, acting on the CH-CH group of donors"/>
    <property type="evidence" value="ECO:0007669"/>
    <property type="project" value="InterPro"/>
</dbReference>
<keyword evidence="3" id="KW-0560">Oxidoreductase</keyword>
<dbReference type="PANTHER" id="PTHR32332">
    <property type="entry name" value="2-NITROPROPANE DIOXYGENASE"/>
    <property type="match status" value="1"/>
</dbReference>
<evidence type="ECO:0000313" key="4">
    <source>
        <dbReference type="EMBL" id="SJM46738.1"/>
    </source>
</evidence>
<evidence type="ECO:0000313" key="5">
    <source>
        <dbReference type="Proteomes" id="UP000195913"/>
    </source>
</evidence>
<dbReference type="RefSeq" id="WP_086993926.1">
    <property type="nucleotide sequence ID" value="NZ_FUHW01000004.1"/>
</dbReference>
<dbReference type="Gene3D" id="3.20.20.70">
    <property type="entry name" value="Aldolase class I"/>
    <property type="match status" value="1"/>
</dbReference>
<organism evidence="4 5">
    <name type="scientific">Arthrobacter rhombi</name>
    <dbReference type="NCBI Taxonomy" id="71253"/>
    <lineage>
        <taxon>Bacteria</taxon>
        <taxon>Bacillati</taxon>
        <taxon>Actinomycetota</taxon>
        <taxon>Actinomycetes</taxon>
        <taxon>Micrococcales</taxon>
        <taxon>Micrococcaceae</taxon>
        <taxon>Arthrobacter</taxon>
    </lineage>
</organism>
<keyword evidence="2" id="KW-0288">FMN</keyword>
<dbReference type="Pfam" id="PF03060">
    <property type="entry name" value="NMO"/>
    <property type="match status" value="1"/>
</dbReference>
<sequence length="339" mass="34564">MPSDQNTTDQQAQFTAATFDLSHRLGLDLPLINAPMAGAAGGALAAAVSSAGALGMIGIGSTASPEWISEQAALARAPGRAWGAGLMAWVLERSLQPLHEVLSHGPSLVCVSFGDPGPAAMLIGEAGALCAMQVGNEADLQRALEPDIDVVVCRGGEGGGHGRNDVATLPLLQQALAATNKPVIAAGGIADSRGVAAVLAAGAQAAWVGTRFAASSESTSHDRVKEAIAAAGLDDTVFTQVFDLAQRIPWPTEFGGRALRNDFTEQWAQDREGLINALAEDPSLTESVNAARARGDVSTAPVYAGQSAALTAGQETAADIVAELSGFRTHLGAAAARWS</sequence>
<accession>A0A1R4ESU2</accession>
<proteinExistence type="predicted"/>
<dbReference type="Proteomes" id="UP000195913">
    <property type="component" value="Unassembled WGS sequence"/>
</dbReference>
<dbReference type="PROSITE" id="PS00912">
    <property type="entry name" value="DHODEHASE_2"/>
    <property type="match status" value="1"/>
</dbReference>
<name>A0A1R4ESU2_9MICC</name>
<protein>
    <submittedName>
        <fullName evidence="4">2-nitropropane dioxygenase, NPD</fullName>
    </submittedName>
</protein>
<dbReference type="GO" id="GO:0018580">
    <property type="term" value="F:nitronate monooxygenase activity"/>
    <property type="evidence" value="ECO:0007669"/>
    <property type="project" value="InterPro"/>
</dbReference>
<evidence type="ECO:0000256" key="2">
    <source>
        <dbReference type="ARBA" id="ARBA00022643"/>
    </source>
</evidence>
<evidence type="ECO:0000256" key="1">
    <source>
        <dbReference type="ARBA" id="ARBA00022630"/>
    </source>
</evidence>
<dbReference type="GO" id="GO:0006207">
    <property type="term" value="P:'de novo' pyrimidine nucleobase biosynthetic process"/>
    <property type="evidence" value="ECO:0007669"/>
    <property type="project" value="InterPro"/>
</dbReference>
<dbReference type="CDD" id="cd04730">
    <property type="entry name" value="NPD_like"/>
    <property type="match status" value="1"/>
</dbReference>
<dbReference type="EMBL" id="FUHW01000004">
    <property type="protein sequence ID" value="SJM46738.1"/>
    <property type="molecule type" value="Genomic_DNA"/>
</dbReference>
<keyword evidence="4" id="KW-0223">Dioxygenase</keyword>
<keyword evidence="5" id="KW-1185">Reference proteome</keyword>